<sequence>MSKIYENIYHSTNHRQNNEKIRRKFFSCERFGTLRNSRMERAESWNGRAYGTSEKLIRTSFWPRARSSYGRASGHEQEARTDELLANERIRWYGRASSHERESVLARRSLFRHQSMVIFSSGPSIN</sequence>
<evidence type="ECO:0000313" key="1">
    <source>
        <dbReference type="EMBL" id="RLU26541.1"/>
    </source>
</evidence>
<reference evidence="1" key="2">
    <citation type="submission" date="2018-07" db="EMBL/GenBank/DDBJ databases">
        <authorList>
            <person name="Mckenzie S.K."/>
            <person name="Kronauer D.J.C."/>
        </authorList>
    </citation>
    <scope>NUCLEOTIDE SEQUENCE</scope>
    <source>
        <strain evidence="1">Clonal line C1</strain>
    </source>
</reference>
<dbReference type="EMBL" id="QOIP01000001">
    <property type="protein sequence ID" value="RLU26541.1"/>
    <property type="molecule type" value="Genomic_DNA"/>
</dbReference>
<dbReference type="Proteomes" id="UP000279307">
    <property type="component" value="Chromosome 1"/>
</dbReference>
<comment type="caution">
    <text evidence="1">The sequence shown here is derived from an EMBL/GenBank/DDBJ whole genome shotgun (WGS) entry which is preliminary data.</text>
</comment>
<organism evidence="1">
    <name type="scientific">Ooceraea biroi</name>
    <name type="common">Clonal raider ant</name>
    <name type="synonym">Cerapachys biroi</name>
    <dbReference type="NCBI Taxonomy" id="2015173"/>
    <lineage>
        <taxon>Eukaryota</taxon>
        <taxon>Metazoa</taxon>
        <taxon>Ecdysozoa</taxon>
        <taxon>Arthropoda</taxon>
        <taxon>Hexapoda</taxon>
        <taxon>Insecta</taxon>
        <taxon>Pterygota</taxon>
        <taxon>Neoptera</taxon>
        <taxon>Endopterygota</taxon>
        <taxon>Hymenoptera</taxon>
        <taxon>Apocrita</taxon>
        <taxon>Aculeata</taxon>
        <taxon>Formicoidea</taxon>
        <taxon>Formicidae</taxon>
        <taxon>Dorylinae</taxon>
        <taxon>Ooceraea</taxon>
    </lineage>
</organism>
<name>A0A3L8E1D3_OOCBI</name>
<reference evidence="1" key="1">
    <citation type="journal article" date="2018" name="Genome Res.">
        <title>The genomic architecture and molecular evolution of ant odorant receptors.</title>
        <authorList>
            <person name="McKenzie S.K."/>
            <person name="Kronauer D.J.C."/>
        </authorList>
    </citation>
    <scope>NUCLEOTIDE SEQUENCE [LARGE SCALE GENOMIC DNA]</scope>
    <source>
        <strain evidence="1">Clonal line C1</strain>
    </source>
</reference>
<protein>
    <submittedName>
        <fullName evidence="1">Uncharacterized protein</fullName>
    </submittedName>
</protein>
<dbReference type="AlphaFoldDB" id="A0A3L8E1D3"/>
<accession>A0A3L8E1D3</accession>
<proteinExistence type="predicted"/>
<gene>
    <name evidence="1" type="ORF">DMN91_000337</name>
</gene>